<name>A0A942UJH0_9BACI</name>
<feature type="transmembrane region" description="Helical" evidence="2">
    <location>
        <begin position="92"/>
        <end position="114"/>
    </location>
</feature>
<reference evidence="3 4" key="1">
    <citation type="submission" date="2021-05" db="EMBL/GenBank/DDBJ databases">
        <title>Novel Bacillus species.</title>
        <authorList>
            <person name="Liu G."/>
        </authorList>
    </citation>
    <scope>NUCLEOTIDE SEQUENCE [LARGE SCALE GENOMIC DNA]</scope>
    <source>
        <strain evidence="3 4">FJAT-49682</strain>
    </source>
</reference>
<dbReference type="InterPro" id="IPR036680">
    <property type="entry name" value="SPOR-like_sf"/>
</dbReference>
<organism evidence="3 4">
    <name type="scientific">Lederbergia citrea</name>
    <dbReference type="NCBI Taxonomy" id="2833581"/>
    <lineage>
        <taxon>Bacteria</taxon>
        <taxon>Bacillati</taxon>
        <taxon>Bacillota</taxon>
        <taxon>Bacilli</taxon>
        <taxon>Bacillales</taxon>
        <taxon>Bacillaceae</taxon>
        <taxon>Lederbergia</taxon>
    </lineage>
</organism>
<sequence>MSKKKKKRKPAIKIKINGDERPFSEEAAIHDWQSGSNEAAATASEESMDEEEFDWILPEVEKKEMPEFHKVNYAPTERKLPSHWRKKMKPGISGLILSILLAVAIGLVLGSFILKMAKLPEDSSTIAVNEVKLPPAAEEKVKDVPKTGYVGKLPAIGIPVLQGGVFSTQEAAEERAREFSAHELASKIVILDGQYYVFIGVAGDLPTAKELESELKQKGIDVWAKELTIQEKEIKLTSKAEADELTAETEVYHLLAKEAAGGQLLGKLNDDTLTEVAKVMGADKSTSYKNELANDLHSKLAAAQKSLIEFQKSSTNKQELLKAQQALLEYMSIYLGVSD</sequence>
<dbReference type="EMBL" id="JAGYPN010000001">
    <property type="protein sequence ID" value="MBS4222580.1"/>
    <property type="molecule type" value="Genomic_DNA"/>
</dbReference>
<protein>
    <submittedName>
        <fullName evidence="3">SPOR domain-containing protein</fullName>
    </submittedName>
</protein>
<dbReference type="Gene3D" id="3.30.70.1070">
    <property type="entry name" value="Sporulation related repeat"/>
    <property type="match status" value="1"/>
</dbReference>
<keyword evidence="2" id="KW-0812">Transmembrane</keyword>
<dbReference type="RefSeq" id="WP_213097522.1">
    <property type="nucleotide sequence ID" value="NZ_JAGYPN010000001.1"/>
</dbReference>
<comment type="caution">
    <text evidence="3">The sequence shown here is derived from an EMBL/GenBank/DDBJ whole genome shotgun (WGS) entry which is preliminary data.</text>
</comment>
<keyword evidence="2" id="KW-1133">Transmembrane helix</keyword>
<proteinExistence type="predicted"/>
<dbReference type="Proteomes" id="UP000676456">
    <property type="component" value="Unassembled WGS sequence"/>
</dbReference>
<feature type="compositionally biased region" description="Low complexity" evidence="1">
    <location>
        <begin position="34"/>
        <end position="45"/>
    </location>
</feature>
<feature type="region of interest" description="Disordered" evidence="1">
    <location>
        <begin position="1"/>
        <end position="47"/>
    </location>
</feature>
<feature type="compositionally biased region" description="Basic and acidic residues" evidence="1">
    <location>
        <begin position="16"/>
        <end position="29"/>
    </location>
</feature>
<keyword evidence="4" id="KW-1185">Reference proteome</keyword>
<evidence type="ECO:0000313" key="3">
    <source>
        <dbReference type="EMBL" id="MBS4222580.1"/>
    </source>
</evidence>
<dbReference type="AlphaFoldDB" id="A0A942UJH0"/>
<keyword evidence="2" id="KW-0472">Membrane</keyword>
<accession>A0A942UJH0</accession>
<gene>
    <name evidence="3" type="ORF">KHA91_07385</name>
</gene>
<dbReference type="GO" id="GO:0042834">
    <property type="term" value="F:peptidoglycan binding"/>
    <property type="evidence" value="ECO:0007669"/>
    <property type="project" value="InterPro"/>
</dbReference>
<evidence type="ECO:0000313" key="4">
    <source>
        <dbReference type="Proteomes" id="UP000676456"/>
    </source>
</evidence>
<evidence type="ECO:0000256" key="2">
    <source>
        <dbReference type="SAM" id="Phobius"/>
    </source>
</evidence>
<evidence type="ECO:0000256" key="1">
    <source>
        <dbReference type="SAM" id="MobiDB-lite"/>
    </source>
</evidence>
<feature type="compositionally biased region" description="Basic residues" evidence="1">
    <location>
        <begin position="1"/>
        <end position="12"/>
    </location>
</feature>